<evidence type="ECO:0000313" key="2">
    <source>
        <dbReference type="EMBL" id="ETE66157.1"/>
    </source>
</evidence>
<protein>
    <submittedName>
        <fullName evidence="2">Uncharacterized protein</fullName>
    </submittedName>
</protein>
<sequence>NKDQETSAHKYSQNVPSRCADQSSIPSKRSYDRSKRSKLPVVTQPEAGYIFSMRKFSEKERNRWNCCKCKVGFNELLFMIEPDGNNSSAPSFSDSIPPFRREPLFNVTLEPEKVTQSYTPKILSTPNEFGNDSNSPIYHVSISLKGKQSLGTSSLCKIVLLRAGTMNSSWSFMYIFLQCLPEVSNELEEG</sequence>
<evidence type="ECO:0000313" key="3">
    <source>
        <dbReference type="Proteomes" id="UP000018936"/>
    </source>
</evidence>
<feature type="region of interest" description="Disordered" evidence="1">
    <location>
        <begin position="1"/>
        <end position="39"/>
    </location>
</feature>
<proteinExistence type="predicted"/>
<feature type="non-terminal residue" evidence="2">
    <location>
        <position position="190"/>
    </location>
</feature>
<evidence type="ECO:0000256" key="1">
    <source>
        <dbReference type="SAM" id="MobiDB-lite"/>
    </source>
</evidence>
<name>V8NX65_OPHHA</name>
<feature type="compositionally biased region" description="Polar residues" evidence="1">
    <location>
        <begin position="9"/>
        <end position="26"/>
    </location>
</feature>
<reference evidence="2 3" key="1">
    <citation type="journal article" date="2013" name="Proc. Natl. Acad. Sci. U.S.A.">
        <title>The king cobra genome reveals dynamic gene evolution and adaptation in the snake venom system.</title>
        <authorList>
            <person name="Vonk F.J."/>
            <person name="Casewell N.R."/>
            <person name="Henkel C.V."/>
            <person name="Heimberg A.M."/>
            <person name="Jansen H.J."/>
            <person name="McCleary R.J."/>
            <person name="Kerkkamp H.M."/>
            <person name="Vos R.A."/>
            <person name="Guerreiro I."/>
            <person name="Calvete J.J."/>
            <person name="Wuster W."/>
            <person name="Woods A.E."/>
            <person name="Logan J.M."/>
            <person name="Harrison R.A."/>
            <person name="Castoe T.A."/>
            <person name="de Koning A.P."/>
            <person name="Pollock D.D."/>
            <person name="Yandell M."/>
            <person name="Calderon D."/>
            <person name="Renjifo C."/>
            <person name="Currier R.B."/>
            <person name="Salgado D."/>
            <person name="Pla D."/>
            <person name="Sanz L."/>
            <person name="Hyder A.S."/>
            <person name="Ribeiro J.M."/>
            <person name="Arntzen J.W."/>
            <person name="van den Thillart G.E."/>
            <person name="Boetzer M."/>
            <person name="Pirovano W."/>
            <person name="Dirks R.P."/>
            <person name="Spaink H.P."/>
            <person name="Duboule D."/>
            <person name="McGlinn E."/>
            <person name="Kini R.M."/>
            <person name="Richardson M.K."/>
        </authorList>
    </citation>
    <scope>NUCLEOTIDE SEQUENCE</scope>
    <source>
        <tissue evidence="2">Blood</tissue>
    </source>
</reference>
<dbReference type="AlphaFoldDB" id="V8NX65"/>
<feature type="non-terminal residue" evidence="2">
    <location>
        <position position="1"/>
    </location>
</feature>
<gene>
    <name evidence="2" type="ORF">L345_08069</name>
</gene>
<keyword evidence="3" id="KW-1185">Reference proteome</keyword>
<dbReference type="EMBL" id="AZIM01001644">
    <property type="protein sequence ID" value="ETE66157.1"/>
    <property type="molecule type" value="Genomic_DNA"/>
</dbReference>
<dbReference type="Proteomes" id="UP000018936">
    <property type="component" value="Unassembled WGS sequence"/>
</dbReference>
<comment type="caution">
    <text evidence="2">The sequence shown here is derived from an EMBL/GenBank/DDBJ whole genome shotgun (WGS) entry which is preliminary data.</text>
</comment>
<accession>V8NX65</accession>
<organism evidence="2 3">
    <name type="scientific">Ophiophagus hannah</name>
    <name type="common">King cobra</name>
    <name type="synonym">Naja hannah</name>
    <dbReference type="NCBI Taxonomy" id="8665"/>
    <lineage>
        <taxon>Eukaryota</taxon>
        <taxon>Metazoa</taxon>
        <taxon>Chordata</taxon>
        <taxon>Craniata</taxon>
        <taxon>Vertebrata</taxon>
        <taxon>Euteleostomi</taxon>
        <taxon>Lepidosauria</taxon>
        <taxon>Squamata</taxon>
        <taxon>Bifurcata</taxon>
        <taxon>Unidentata</taxon>
        <taxon>Episquamata</taxon>
        <taxon>Toxicofera</taxon>
        <taxon>Serpentes</taxon>
        <taxon>Colubroidea</taxon>
        <taxon>Elapidae</taxon>
        <taxon>Elapinae</taxon>
        <taxon>Ophiophagus</taxon>
    </lineage>
</organism>